<protein>
    <recommendedName>
        <fullName evidence="1">Heterokaryon incompatibility domain-containing protein</fullName>
    </recommendedName>
</protein>
<reference evidence="2 3" key="1">
    <citation type="submission" date="2020-03" db="EMBL/GenBank/DDBJ databases">
        <title>Draft Genome Sequence of Cudoniella acicularis.</title>
        <authorList>
            <person name="Buettner E."/>
            <person name="Kellner H."/>
        </authorList>
    </citation>
    <scope>NUCLEOTIDE SEQUENCE [LARGE SCALE GENOMIC DNA]</scope>
    <source>
        <strain evidence="2 3">DSM 108380</strain>
    </source>
</reference>
<dbReference type="Proteomes" id="UP000566819">
    <property type="component" value="Unassembled WGS sequence"/>
</dbReference>
<dbReference type="AlphaFoldDB" id="A0A8H4RCW1"/>
<accession>A0A8H4RCW1</accession>
<evidence type="ECO:0000313" key="3">
    <source>
        <dbReference type="Proteomes" id="UP000566819"/>
    </source>
</evidence>
<feature type="domain" description="Heterokaryon incompatibility" evidence="1">
    <location>
        <begin position="48"/>
        <end position="215"/>
    </location>
</feature>
<dbReference type="OrthoDB" id="2288928at2759"/>
<dbReference type="InterPro" id="IPR052895">
    <property type="entry name" value="HetReg/Transcr_Mod"/>
</dbReference>
<dbReference type="InterPro" id="IPR010730">
    <property type="entry name" value="HET"/>
</dbReference>
<organism evidence="2 3">
    <name type="scientific">Cudoniella acicularis</name>
    <dbReference type="NCBI Taxonomy" id="354080"/>
    <lineage>
        <taxon>Eukaryota</taxon>
        <taxon>Fungi</taxon>
        <taxon>Dikarya</taxon>
        <taxon>Ascomycota</taxon>
        <taxon>Pezizomycotina</taxon>
        <taxon>Leotiomycetes</taxon>
        <taxon>Helotiales</taxon>
        <taxon>Tricladiaceae</taxon>
        <taxon>Cudoniella</taxon>
    </lineage>
</organism>
<dbReference type="Pfam" id="PF06985">
    <property type="entry name" value="HET"/>
    <property type="match status" value="1"/>
</dbReference>
<evidence type="ECO:0000313" key="2">
    <source>
        <dbReference type="EMBL" id="KAF4626530.1"/>
    </source>
</evidence>
<evidence type="ECO:0000259" key="1">
    <source>
        <dbReference type="Pfam" id="PF06985"/>
    </source>
</evidence>
<comment type="caution">
    <text evidence="2">The sequence shown here is derived from an EMBL/GenBank/DDBJ whole genome shotgun (WGS) entry which is preliminary data.</text>
</comment>
<gene>
    <name evidence="2" type="ORF">G7Y89_g11629</name>
</gene>
<dbReference type="EMBL" id="JAAMPI010001136">
    <property type="protein sequence ID" value="KAF4626530.1"/>
    <property type="molecule type" value="Genomic_DNA"/>
</dbReference>
<dbReference type="PANTHER" id="PTHR24148:SF64">
    <property type="entry name" value="HETEROKARYON INCOMPATIBILITY DOMAIN-CONTAINING PROTEIN"/>
    <property type="match status" value="1"/>
</dbReference>
<proteinExistence type="predicted"/>
<name>A0A8H4RCW1_9HELO</name>
<dbReference type="PANTHER" id="PTHR24148">
    <property type="entry name" value="ANKYRIN REPEAT DOMAIN-CONTAINING PROTEIN 39 HOMOLOG-RELATED"/>
    <property type="match status" value="1"/>
</dbReference>
<keyword evidence="3" id="KW-1185">Reference proteome</keyword>
<sequence>MASKENHFTYSPLEEDRQFRLLRLEPGQDTDPLSCELFDHSLDEAPNYDALSYTWGSNHPLYEIRCGGHNFQVTKNLHEALCRFRCRDKVRVMWIDAICIDQSNDKEKTKQVQMMGEIYSRSHQLMIWLGHPPEDTTARLAIRAFGKLKILFESHAKGLQLRVLPMFQKESPEYREALEAIHRGLEKTPILDEEWKSLGIFFFTPWFTRAWIVQEATLAPNNPDAPIKLCFGRYEITWDDLLQIAGGVLTFGLRDEITDRSEKKRPPIALLRTIDTFREEIRHPSTVFSCLNLTRELHCGDPRDQIYALLGIIQRDKNEQALVDDLPPQYDRPVALVYIDLAVHWLFRRNSFLLFELICDKPCNETCIDDLPSWVNDWTQKTKQVAFRSEWFSAGLSSRVGDFPLNGYKFAKEIAPRLNISLSTDRRRLTVKGKILGTIKWNVPPREHFTYEYIMKMWSDGKFGQFPGFDISNYKMDSLRWMQWYQDCVYRAHLLDPNLTALPTSTMIAPPPSRTSQYKSTQQSLYEAFWRTLVCDLDGRGGKAPSRLEKGFVKWHEVFPRGCGLAASLHDPELEEFDRLQQEFTPSRRFITTDTGFMGWAPERAIVTDLVCVILGARDGFCSFDNVVSVLQKKHIAEIDLSYDCFANYTAQAGVNYNGRAPKP</sequence>